<evidence type="ECO:0000313" key="3">
    <source>
        <dbReference type="Proteomes" id="UP001218362"/>
    </source>
</evidence>
<sequence length="167" mass="18543">MIYLDGAYRQHRPEDVKHFTELAIDAFPEFAGRIECFGADWMGRQFATDKARIFAGVPQVLMLEPGTGEALEIPVDVRAFHEEELVQEADAAAAYSFFKQWLATGGTTPEYDECVGYEKPLYLGGEDTVANLELVDFDVYWTISAQLLAQVRGLPVGMRIGGLSISD</sequence>
<dbReference type="EMBL" id="CP119316">
    <property type="protein sequence ID" value="WEK45896.1"/>
    <property type="molecule type" value="Genomic_DNA"/>
</dbReference>
<dbReference type="KEGG" id="acob:P0Y56_12790"/>
<evidence type="ECO:0000259" key="1">
    <source>
        <dbReference type="Pfam" id="PF08906"/>
    </source>
</evidence>
<feature type="domain" description="T6SS immunity protein Tdi1 C-terminal" evidence="1">
    <location>
        <begin position="87"/>
        <end position="147"/>
    </location>
</feature>
<dbReference type="Proteomes" id="UP001218362">
    <property type="component" value="Chromosome"/>
</dbReference>
<dbReference type="Pfam" id="PF08906">
    <property type="entry name" value="T6SS_Tdi1_C"/>
    <property type="match status" value="1"/>
</dbReference>
<protein>
    <submittedName>
        <fullName evidence="2">DUF1851 domain-containing protein</fullName>
    </submittedName>
</protein>
<name>A0AAJ6BNE3_9SPHN</name>
<accession>A0AAJ6BNE3</accession>
<gene>
    <name evidence="2" type="ORF">P0Y56_12790</name>
</gene>
<proteinExistence type="predicted"/>
<reference evidence="2" key="1">
    <citation type="submission" date="2023-03" db="EMBL/GenBank/DDBJ databases">
        <title>Andean soil-derived lignocellulolytic bacterial consortium as a source of novel taxa and putative plastic-active enzymes.</title>
        <authorList>
            <person name="Diaz-Garcia L."/>
            <person name="Chuvochina M."/>
            <person name="Feuerriegel G."/>
            <person name="Bunk B."/>
            <person name="Sproer C."/>
            <person name="Streit W.R."/>
            <person name="Rodriguez L.M."/>
            <person name="Overmann J."/>
            <person name="Jimenez D.J."/>
        </authorList>
    </citation>
    <scope>NUCLEOTIDE SEQUENCE</scope>
    <source>
        <strain evidence="2">MAG 26</strain>
    </source>
</reference>
<organism evidence="2 3">
    <name type="scientific">Candidatus Andeanibacterium colombiense</name>
    <dbReference type="NCBI Taxonomy" id="3121345"/>
    <lineage>
        <taxon>Bacteria</taxon>
        <taxon>Pseudomonadati</taxon>
        <taxon>Pseudomonadota</taxon>
        <taxon>Alphaproteobacteria</taxon>
        <taxon>Sphingomonadales</taxon>
        <taxon>Sphingomonadaceae</taxon>
        <taxon>Candidatus Andeanibacterium</taxon>
    </lineage>
</organism>
<dbReference type="InterPro" id="IPR015002">
    <property type="entry name" value="T6SS_Tdi1_C"/>
</dbReference>
<dbReference type="AlphaFoldDB" id="A0AAJ6BNE3"/>
<evidence type="ECO:0000313" key="2">
    <source>
        <dbReference type="EMBL" id="WEK45896.1"/>
    </source>
</evidence>